<accession>A0A521APP4</accession>
<name>A0A521APP4_SACCC</name>
<reference evidence="1 2" key="1">
    <citation type="submission" date="2017-05" db="EMBL/GenBank/DDBJ databases">
        <authorList>
            <person name="Varghese N."/>
            <person name="Submissions S."/>
        </authorList>
    </citation>
    <scope>NUCLEOTIDE SEQUENCE [LARGE SCALE GENOMIC DNA]</scope>
    <source>
        <strain evidence="1 2">DSM 27040</strain>
    </source>
</reference>
<proteinExistence type="predicted"/>
<sequence length="55" mass="6543">MNVNFMNGCWFKLLVAWVLVMFFVKKQSFYAYTNKITLLLHPILCKGIIHSYQND</sequence>
<keyword evidence="2" id="KW-1185">Reference proteome</keyword>
<gene>
    <name evidence="1" type="ORF">SAMN06265379_101307</name>
</gene>
<protein>
    <submittedName>
        <fullName evidence="1">Uncharacterized protein</fullName>
    </submittedName>
</protein>
<dbReference type="EMBL" id="FXTB01000001">
    <property type="protein sequence ID" value="SMO36788.1"/>
    <property type="molecule type" value="Genomic_DNA"/>
</dbReference>
<evidence type="ECO:0000313" key="1">
    <source>
        <dbReference type="EMBL" id="SMO36788.1"/>
    </source>
</evidence>
<dbReference type="Proteomes" id="UP000319040">
    <property type="component" value="Unassembled WGS sequence"/>
</dbReference>
<organism evidence="1 2">
    <name type="scientific">Saccharicrinis carchari</name>
    <dbReference type="NCBI Taxonomy" id="1168039"/>
    <lineage>
        <taxon>Bacteria</taxon>
        <taxon>Pseudomonadati</taxon>
        <taxon>Bacteroidota</taxon>
        <taxon>Bacteroidia</taxon>
        <taxon>Marinilabiliales</taxon>
        <taxon>Marinilabiliaceae</taxon>
        <taxon>Saccharicrinis</taxon>
    </lineage>
</organism>
<dbReference type="AlphaFoldDB" id="A0A521APP4"/>
<evidence type="ECO:0000313" key="2">
    <source>
        <dbReference type="Proteomes" id="UP000319040"/>
    </source>
</evidence>